<dbReference type="Gene3D" id="2.40.10.270">
    <property type="entry name" value="Bacteriophage SPP1 head-tail adaptor protein"/>
    <property type="match status" value="1"/>
</dbReference>
<keyword evidence="2" id="KW-1185">Reference proteome</keyword>
<dbReference type="InterPro" id="IPR008767">
    <property type="entry name" value="Phage_SPP1_head-tail_adaptor"/>
</dbReference>
<organism evidence="1 2">
    <name type="scientific">Lactobacillus jensenii</name>
    <dbReference type="NCBI Taxonomy" id="109790"/>
    <lineage>
        <taxon>Bacteria</taxon>
        <taxon>Bacillati</taxon>
        <taxon>Bacillota</taxon>
        <taxon>Bacilli</taxon>
        <taxon>Lactobacillales</taxon>
        <taxon>Lactobacillaceae</taxon>
        <taxon>Lactobacillus</taxon>
    </lineage>
</organism>
<comment type="caution">
    <text evidence="1">The sequence shown here is derived from an EMBL/GenBank/DDBJ whole genome shotgun (WGS) entry which is preliminary data.</text>
</comment>
<evidence type="ECO:0000313" key="2">
    <source>
        <dbReference type="Proteomes" id="UP001385848"/>
    </source>
</evidence>
<dbReference type="InterPro" id="IPR038666">
    <property type="entry name" value="SSP1_head-tail_sf"/>
</dbReference>
<sequence>MLLNKTNQRIQIMKKINQKTQQGDWKSVMVPVKKLWADVTKSTLKEYREDANLLEGKEKVIFLINSMAAKDITRKNFIQFKDKNYNITDIQRDFETHDFDKFTGVEVDK</sequence>
<name>A0ABU9FK22_LACJE</name>
<proteinExistence type="predicted"/>
<protein>
    <submittedName>
        <fullName evidence="1">Head-tail adaptor protein</fullName>
    </submittedName>
</protein>
<dbReference type="Proteomes" id="UP001385848">
    <property type="component" value="Unassembled WGS sequence"/>
</dbReference>
<dbReference type="EMBL" id="JBBVUL010000005">
    <property type="protein sequence ID" value="MEL0565005.1"/>
    <property type="molecule type" value="Genomic_DNA"/>
</dbReference>
<gene>
    <name evidence="1" type="ORF">AAC431_03580</name>
</gene>
<dbReference type="RefSeq" id="WP_080543088.1">
    <property type="nucleotide sequence ID" value="NZ_CATOVC010000008.1"/>
</dbReference>
<evidence type="ECO:0000313" key="1">
    <source>
        <dbReference type="EMBL" id="MEL0565005.1"/>
    </source>
</evidence>
<dbReference type="Pfam" id="PF05521">
    <property type="entry name" value="Phage_HCP"/>
    <property type="match status" value="1"/>
</dbReference>
<accession>A0ABU9FK22</accession>
<reference evidence="1 2" key="1">
    <citation type="submission" date="2024-04" db="EMBL/GenBank/DDBJ databases">
        <title>Three lactobacilli isolated from voided urine samples from females with type 2 diabetes.</title>
        <authorList>
            <person name="Kula A."/>
            <person name="Stegman N."/>
            <person name="Putonti C."/>
        </authorList>
    </citation>
    <scope>NUCLEOTIDE SEQUENCE [LARGE SCALE GENOMIC DNA]</scope>
    <source>
        <strain evidence="1 2">1855</strain>
    </source>
</reference>